<protein>
    <submittedName>
        <fullName evidence="2">Maleylpyruvate isomerase family mycothiol-dependent enzyme</fullName>
    </submittedName>
</protein>
<evidence type="ECO:0000313" key="3">
    <source>
        <dbReference type="Proteomes" id="UP001299283"/>
    </source>
</evidence>
<gene>
    <name evidence="2" type="ORF">K5L39_11890</name>
</gene>
<evidence type="ECO:0000313" key="2">
    <source>
        <dbReference type="EMBL" id="MEB3069887.1"/>
    </source>
</evidence>
<dbReference type="Proteomes" id="UP001299283">
    <property type="component" value="Unassembled WGS sequence"/>
</dbReference>
<keyword evidence="2" id="KW-0413">Isomerase</keyword>
<feature type="domain" description="Mycothiol-dependent maleylpyruvate isomerase metal-binding" evidence="1">
    <location>
        <begin position="17"/>
        <end position="137"/>
    </location>
</feature>
<dbReference type="NCBIfam" id="TIGR03083">
    <property type="entry name" value="maleylpyruvate isomerase family mycothiol-dependent enzyme"/>
    <property type="match status" value="1"/>
</dbReference>
<dbReference type="RefSeq" id="WP_225396975.1">
    <property type="nucleotide sequence ID" value="NZ_JAYJJQ010000010.1"/>
</dbReference>
<keyword evidence="3" id="KW-1185">Reference proteome</keyword>
<dbReference type="EMBL" id="JAYJJQ010000010">
    <property type="protein sequence ID" value="MEB3069887.1"/>
    <property type="molecule type" value="Genomic_DNA"/>
</dbReference>
<dbReference type="Gene3D" id="1.20.120.450">
    <property type="entry name" value="dinb family like domain"/>
    <property type="match status" value="1"/>
</dbReference>
<dbReference type="Pfam" id="PF11716">
    <property type="entry name" value="MDMPI_N"/>
    <property type="match status" value="1"/>
</dbReference>
<name>A0ABU5YXM2_9MYCO</name>
<reference evidence="2 3" key="1">
    <citation type="submission" date="2023-12" db="EMBL/GenBank/DDBJ databases">
        <title>Description of new species of Mycobacterium terrae complex isolated from sewage at the Sao Paulo Zoological Park Foundation in Brazil.</title>
        <authorList>
            <person name="Romagnoli C.L."/>
            <person name="Conceicao E.C."/>
            <person name="Machado E."/>
            <person name="Barreto L.B.P.F."/>
            <person name="Sharma A."/>
            <person name="Silva N.M."/>
            <person name="Marques L.E."/>
            <person name="Juliana M.A."/>
            <person name="Lourenco M.C.S."/>
            <person name="Digiampietri L.A."/>
            <person name="Suffys P.N."/>
            <person name="Viana-Niero C."/>
        </authorList>
    </citation>
    <scope>NUCLEOTIDE SEQUENCE [LARGE SCALE GENOMIC DNA]</scope>
    <source>
        <strain evidence="2 3">MYC017</strain>
    </source>
</reference>
<dbReference type="InterPro" id="IPR024344">
    <property type="entry name" value="MDMPI_metal-binding"/>
</dbReference>
<accession>A0ABU5YXM2</accession>
<dbReference type="SUPFAM" id="SSF109854">
    <property type="entry name" value="DinB/YfiT-like putative metalloenzymes"/>
    <property type="match status" value="1"/>
</dbReference>
<proteinExistence type="predicted"/>
<dbReference type="GO" id="GO:0016853">
    <property type="term" value="F:isomerase activity"/>
    <property type="evidence" value="ECO:0007669"/>
    <property type="project" value="UniProtKB-KW"/>
</dbReference>
<evidence type="ECO:0000259" key="1">
    <source>
        <dbReference type="Pfam" id="PF11716"/>
    </source>
</evidence>
<dbReference type="InterPro" id="IPR034660">
    <property type="entry name" value="DinB/YfiT-like"/>
</dbReference>
<comment type="caution">
    <text evidence="2">The sequence shown here is derived from an EMBL/GenBank/DDBJ whole genome shotgun (WGS) entry which is preliminary data.</text>
</comment>
<organism evidence="2 3">
    <name type="scientific">[Mycobacterium] vasticus</name>
    <dbReference type="NCBI Taxonomy" id="2875777"/>
    <lineage>
        <taxon>Bacteria</taxon>
        <taxon>Bacillati</taxon>
        <taxon>Actinomycetota</taxon>
        <taxon>Actinomycetes</taxon>
        <taxon>Mycobacteriales</taxon>
        <taxon>Mycobacteriaceae</taxon>
        <taxon>Mycolicibacter</taxon>
    </lineage>
</organism>
<dbReference type="InterPro" id="IPR017517">
    <property type="entry name" value="Maleyloyr_isom"/>
</dbReference>
<sequence length="219" mass="23138">MTRPAPRRADTIARLLDEYRSFADLLSSLQPAAWNRATRCSRWQICDVAGHVVGQAVDTVNGAIGTRTPDEQAAALRHLPSSALARDLSDAAGKMAVIADTIDDSGWERSSALTQFTIGQGMHALLADTFIHADDIRAALGHPPVAGPALYAGIDFVLGVLSRDKAAVADPDVAPLLHLPPESIAAVTGSDPHEFLLAATGRRDPASLGLPPCINIFRP</sequence>